<sequence length="562" mass="64093">MNDQYKSRTEAGATIEAEQTPKRVPVKWIVAAALIFVLIGASVTFGVFFSKSAKDIYLLSEYNAYKQLSTELEKKYGNQMEFQEKTLEKPSSTDMKISGNVDMSMAQGDPNLEMLQRILKETAITIKTEQDPKAKASAGSIMLNAQGTKVGFDMFYSDTQAGVKIPLIYDDYFYLNTKDYGQFMRMFDPYYVGPETLEIDYFEWKDLKLTEAEQKHLKEHYSTFLMEQLKEEYFTKEKGIAYKHEGEEMKLTKVTLAMSPEETKQILTNLVSHMSEDEKLIDILTKRAVSMAKASSVNTQAQIEKDYTNPKVAQKEIEKGLKEMKQDVEKAKYPKGFTSTLLVTKDNVVVDRTLQLAVQPKDRIESKEVVEFAVKTKNVPIDDNKTDKLFKFEVGSKGQSDSFLSFESTNTMTEQKENRIEKRKLNLLLEEKGQTPTNIGLTVDSTFKNSGEVEREFSLQADEDIPSMSGTLTQKQDIDLEKERADHVFDVELNVEDGFESATLFLNIDSKTELKEKVTIPSMNANSAINVLEMTEEDVYAVQEHAAYRIQSLMQELSNKYY</sequence>
<dbReference type="Proteomes" id="UP000809829">
    <property type="component" value="Unassembled WGS sequence"/>
</dbReference>
<keyword evidence="3" id="KW-1185">Reference proteome</keyword>
<proteinExistence type="predicted"/>
<name>A0ABS2QY59_9BACI</name>
<evidence type="ECO:0000313" key="3">
    <source>
        <dbReference type="Proteomes" id="UP000809829"/>
    </source>
</evidence>
<dbReference type="EMBL" id="JAFBFC010000005">
    <property type="protein sequence ID" value="MBM7704133.1"/>
    <property type="molecule type" value="Genomic_DNA"/>
</dbReference>
<evidence type="ECO:0000256" key="1">
    <source>
        <dbReference type="SAM" id="Phobius"/>
    </source>
</evidence>
<evidence type="ECO:0000313" key="2">
    <source>
        <dbReference type="EMBL" id="MBM7704133.1"/>
    </source>
</evidence>
<keyword evidence="1" id="KW-0812">Transmembrane</keyword>
<keyword evidence="1" id="KW-0472">Membrane</keyword>
<organism evidence="2 3">
    <name type="scientific">Priestia iocasae</name>
    <dbReference type="NCBI Taxonomy" id="2291674"/>
    <lineage>
        <taxon>Bacteria</taxon>
        <taxon>Bacillati</taxon>
        <taxon>Bacillota</taxon>
        <taxon>Bacilli</taxon>
        <taxon>Bacillales</taxon>
        <taxon>Bacillaceae</taxon>
        <taxon>Priestia</taxon>
    </lineage>
</organism>
<gene>
    <name evidence="2" type="ORF">JOC83_002983</name>
</gene>
<dbReference type="RefSeq" id="WP_205188143.1">
    <property type="nucleotide sequence ID" value="NZ_JAFBFC010000005.1"/>
</dbReference>
<protein>
    <submittedName>
        <fullName evidence="2">Uncharacterized protein</fullName>
    </submittedName>
</protein>
<feature type="transmembrane region" description="Helical" evidence="1">
    <location>
        <begin position="28"/>
        <end position="49"/>
    </location>
</feature>
<keyword evidence="1" id="KW-1133">Transmembrane helix</keyword>
<comment type="caution">
    <text evidence="2">The sequence shown here is derived from an EMBL/GenBank/DDBJ whole genome shotgun (WGS) entry which is preliminary data.</text>
</comment>
<reference evidence="2 3" key="1">
    <citation type="submission" date="2021-01" db="EMBL/GenBank/DDBJ databases">
        <title>Genomic Encyclopedia of Type Strains, Phase IV (KMG-IV): sequencing the most valuable type-strain genomes for metagenomic binning, comparative biology and taxonomic classification.</title>
        <authorList>
            <person name="Goeker M."/>
        </authorList>
    </citation>
    <scope>NUCLEOTIDE SEQUENCE [LARGE SCALE GENOMIC DNA]</scope>
    <source>
        <strain evidence="2 3">DSM 104297</strain>
    </source>
</reference>
<accession>A0ABS2QY59</accession>